<dbReference type="EMBL" id="MRZV01000877">
    <property type="protein sequence ID" value="PIK43082.1"/>
    <property type="molecule type" value="Genomic_DNA"/>
</dbReference>
<dbReference type="Proteomes" id="UP000230750">
    <property type="component" value="Unassembled WGS sequence"/>
</dbReference>
<comment type="caution">
    <text evidence="1">The sequence shown here is derived from an EMBL/GenBank/DDBJ whole genome shotgun (WGS) entry which is preliminary data.</text>
</comment>
<accession>A0A2G8K511</accession>
<evidence type="ECO:0000313" key="2">
    <source>
        <dbReference type="Proteomes" id="UP000230750"/>
    </source>
</evidence>
<sequence length="181" mass="20258">MQQYGTANVQKILLQIATLRCMDGTFDSDPTIDGNDQLTQPLPNPWKITQRHDHGFESKLVLDLLEDSGRSCRWNSEVDLGGGLTADFVVMSSSTNLKPTNKGLALNILHPEGQAANQKGHLVGLYYLKDKLMKSLGYQTLWIESSYLSKNQPEGKELRDGALIYLNELLQKNGVNLHHHE</sequence>
<name>A0A2G8K511_STIJA</name>
<reference evidence="1 2" key="1">
    <citation type="journal article" date="2017" name="PLoS Biol.">
        <title>The sea cucumber genome provides insights into morphological evolution and visceral regeneration.</title>
        <authorList>
            <person name="Zhang X."/>
            <person name="Sun L."/>
            <person name="Yuan J."/>
            <person name="Sun Y."/>
            <person name="Gao Y."/>
            <person name="Zhang L."/>
            <person name="Li S."/>
            <person name="Dai H."/>
            <person name="Hamel J.F."/>
            <person name="Liu C."/>
            <person name="Yu Y."/>
            <person name="Liu S."/>
            <person name="Lin W."/>
            <person name="Guo K."/>
            <person name="Jin S."/>
            <person name="Xu P."/>
            <person name="Storey K.B."/>
            <person name="Huan P."/>
            <person name="Zhang T."/>
            <person name="Zhou Y."/>
            <person name="Zhang J."/>
            <person name="Lin C."/>
            <person name="Li X."/>
            <person name="Xing L."/>
            <person name="Huo D."/>
            <person name="Sun M."/>
            <person name="Wang L."/>
            <person name="Mercier A."/>
            <person name="Li F."/>
            <person name="Yang H."/>
            <person name="Xiang J."/>
        </authorList>
    </citation>
    <scope>NUCLEOTIDE SEQUENCE [LARGE SCALE GENOMIC DNA]</scope>
    <source>
        <strain evidence="1">Shaxun</strain>
        <tissue evidence="1">Muscle</tissue>
    </source>
</reference>
<evidence type="ECO:0000313" key="1">
    <source>
        <dbReference type="EMBL" id="PIK43082.1"/>
    </source>
</evidence>
<proteinExistence type="predicted"/>
<organism evidence="1 2">
    <name type="scientific">Stichopus japonicus</name>
    <name type="common">Sea cucumber</name>
    <dbReference type="NCBI Taxonomy" id="307972"/>
    <lineage>
        <taxon>Eukaryota</taxon>
        <taxon>Metazoa</taxon>
        <taxon>Echinodermata</taxon>
        <taxon>Eleutherozoa</taxon>
        <taxon>Echinozoa</taxon>
        <taxon>Holothuroidea</taxon>
        <taxon>Aspidochirotacea</taxon>
        <taxon>Aspidochirotida</taxon>
        <taxon>Stichopodidae</taxon>
        <taxon>Apostichopus</taxon>
    </lineage>
</organism>
<protein>
    <submittedName>
        <fullName evidence="1">Uncharacterized protein</fullName>
    </submittedName>
</protein>
<dbReference type="AlphaFoldDB" id="A0A2G8K511"/>
<keyword evidence="2" id="KW-1185">Reference proteome</keyword>
<gene>
    <name evidence="1" type="ORF">BSL78_20058</name>
</gene>